<keyword evidence="5" id="KW-1185">Reference proteome</keyword>
<sequence>MAQSHSPPSETFDIAVVGGGVVGCAMARRFTLEGARVVLLEKAVDVLAGASKGNSAILHTGFDAPPGSLEQRCIAEGHAEFLEIRDALKLPLLQSGAIVAAWTPEEQDKLESLMEQAHANGIEDVQPLTAAAILAEEPNLASRVKGGFRVPREALIDPWSTPHAYLLQALTNGAAVWRGCEVTDGMFDGAEWVLETTQGSLRASSVINCAGLYGDILDQRLLGETFYSIRPRKGQFLVFDKAAARLVSSIVLPVPTEKTKGIVVCRTIYGNVLVGPTAEDQESRTDSSTDRDTLVQLHRKGAEILPALAEVPVTAAYAGLRPASEQKDYRIHERPERNYISVGGIRSTGLSSALGVARHVFERHRGFGHRFAALERPLQAPACGGLSEYDPRNWQEAANGGIVCHCELVTRREIEQVLSGPLPPHSLAGLKRRTRVTMGRCQGFYCMGTLARMTEGAFDVPLASVVDEPGNPDE</sequence>
<proteinExistence type="predicted"/>
<dbReference type="CDD" id="cd19946">
    <property type="entry name" value="GlpA-like_Fer2_BFD-like"/>
    <property type="match status" value="1"/>
</dbReference>
<dbReference type="Gene3D" id="3.50.50.60">
    <property type="entry name" value="FAD/NAD(P)-binding domain"/>
    <property type="match status" value="1"/>
</dbReference>
<name>A0ABV8UHK0_9PROT</name>
<evidence type="ECO:0000313" key="5">
    <source>
        <dbReference type="Proteomes" id="UP001595799"/>
    </source>
</evidence>
<dbReference type="PANTHER" id="PTHR42720:SF1">
    <property type="entry name" value="GLYCEROL 3-PHOSPHATE OXIDASE"/>
    <property type="match status" value="1"/>
</dbReference>
<dbReference type="Gene3D" id="1.10.10.1100">
    <property type="entry name" value="BFD-like [2Fe-2S]-binding domain"/>
    <property type="match status" value="1"/>
</dbReference>
<feature type="domain" description="BFD-like [2Fe-2S]-binding" evidence="3">
    <location>
        <begin position="402"/>
        <end position="450"/>
    </location>
</feature>
<dbReference type="Proteomes" id="UP001595799">
    <property type="component" value="Unassembled WGS sequence"/>
</dbReference>
<protein>
    <submittedName>
        <fullName evidence="4">NAD(P)/FAD-dependent oxidoreductase</fullName>
    </submittedName>
</protein>
<dbReference type="SUPFAM" id="SSF51905">
    <property type="entry name" value="FAD/NAD(P)-binding domain"/>
    <property type="match status" value="1"/>
</dbReference>
<dbReference type="Pfam" id="PF01266">
    <property type="entry name" value="DAO"/>
    <property type="match status" value="1"/>
</dbReference>
<dbReference type="Pfam" id="PF04324">
    <property type="entry name" value="Fer2_BFD"/>
    <property type="match status" value="1"/>
</dbReference>
<dbReference type="InterPro" id="IPR052745">
    <property type="entry name" value="G3P_Oxidase/Oxidoreductase"/>
</dbReference>
<comment type="caution">
    <text evidence="4">The sequence shown here is derived from an EMBL/GenBank/DDBJ whole genome shotgun (WGS) entry which is preliminary data.</text>
</comment>
<organism evidence="4 5">
    <name type="scientific">Fodinicurvata halophila</name>
    <dbReference type="NCBI Taxonomy" id="1419723"/>
    <lineage>
        <taxon>Bacteria</taxon>
        <taxon>Pseudomonadati</taxon>
        <taxon>Pseudomonadota</taxon>
        <taxon>Alphaproteobacteria</taxon>
        <taxon>Rhodospirillales</taxon>
        <taxon>Rhodovibrionaceae</taxon>
        <taxon>Fodinicurvata</taxon>
    </lineage>
</organism>
<accession>A0ABV8UHK0</accession>
<evidence type="ECO:0000313" key="4">
    <source>
        <dbReference type="EMBL" id="MFC4350752.1"/>
    </source>
</evidence>
<dbReference type="InterPro" id="IPR006076">
    <property type="entry name" value="FAD-dep_OxRdtase"/>
</dbReference>
<evidence type="ECO:0000259" key="2">
    <source>
        <dbReference type="Pfam" id="PF01266"/>
    </source>
</evidence>
<dbReference type="EMBL" id="JBHSCW010000002">
    <property type="protein sequence ID" value="MFC4350752.1"/>
    <property type="molecule type" value="Genomic_DNA"/>
</dbReference>
<dbReference type="PANTHER" id="PTHR42720">
    <property type="entry name" value="GLYCEROL-3-PHOSPHATE DEHYDROGENASE"/>
    <property type="match status" value="1"/>
</dbReference>
<reference evidence="5" key="1">
    <citation type="journal article" date="2019" name="Int. J. Syst. Evol. Microbiol.">
        <title>The Global Catalogue of Microorganisms (GCM) 10K type strain sequencing project: providing services to taxonomists for standard genome sequencing and annotation.</title>
        <authorList>
            <consortium name="The Broad Institute Genomics Platform"/>
            <consortium name="The Broad Institute Genome Sequencing Center for Infectious Disease"/>
            <person name="Wu L."/>
            <person name="Ma J."/>
        </authorList>
    </citation>
    <scope>NUCLEOTIDE SEQUENCE [LARGE SCALE GENOMIC DNA]</scope>
    <source>
        <strain evidence="5">CECT 8472</strain>
    </source>
</reference>
<feature type="domain" description="FAD dependent oxidoreductase" evidence="2">
    <location>
        <begin position="13"/>
        <end position="362"/>
    </location>
</feature>
<keyword evidence="1" id="KW-0560">Oxidoreductase</keyword>
<evidence type="ECO:0000259" key="3">
    <source>
        <dbReference type="Pfam" id="PF04324"/>
    </source>
</evidence>
<evidence type="ECO:0000256" key="1">
    <source>
        <dbReference type="ARBA" id="ARBA00023002"/>
    </source>
</evidence>
<gene>
    <name evidence="4" type="ORF">ACFOW6_04255</name>
</gene>
<dbReference type="Gene3D" id="3.30.9.10">
    <property type="entry name" value="D-Amino Acid Oxidase, subunit A, domain 2"/>
    <property type="match status" value="1"/>
</dbReference>
<dbReference type="RefSeq" id="WP_382421097.1">
    <property type="nucleotide sequence ID" value="NZ_JBHSCW010000002.1"/>
</dbReference>
<dbReference type="InterPro" id="IPR036188">
    <property type="entry name" value="FAD/NAD-bd_sf"/>
</dbReference>
<dbReference type="SUPFAM" id="SSF54373">
    <property type="entry name" value="FAD-linked reductases, C-terminal domain"/>
    <property type="match status" value="1"/>
</dbReference>
<dbReference type="InterPro" id="IPR007419">
    <property type="entry name" value="BFD-like_2Fe2S-bd_dom"/>
</dbReference>
<dbReference type="InterPro" id="IPR041854">
    <property type="entry name" value="BFD-like_2Fe2S-bd_dom_sf"/>
</dbReference>